<feature type="chain" id="PRO_5047010088" description="LTXXQ motif family protein" evidence="1">
    <location>
        <begin position="18"/>
        <end position="277"/>
    </location>
</feature>
<evidence type="ECO:0008006" key="4">
    <source>
        <dbReference type="Google" id="ProtNLM"/>
    </source>
</evidence>
<keyword evidence="3" id="KW-1185">Reference proteome</keyword>
<name>A0ABP9NTD9_9BACT</name>
<accession>A0ABP9NTD9</accession>
<evidence type="ECO:0000313" key="3">
    <source>
        <dbReference type="Proteomes" id="UP001499852"/>
    </source>
</evidence>
<dbReference type="Proteomes" id="UP001499852">
    <property type="component" value="Unassembled WGS sequence"/>
</dbReference>
<dbReference type="Gene3D" id="1.20.120.1490">
    <property type="match status" value="1"/>
</dbReference>
<dbReference type="Pfam" id="PF07813">
    <property type="entry name" value="LTXXQ"/>
    <property type="match status" value="1"/>
</dbReference>
<gene>
    <name evidence="2" type="ORF">GCM10023213_00970</name>
</gene>
<dbReference type="EMBL" id="BAABIA010000001">
    <property type="protein sequence ID" value="GAA5132595.1"/>
    <property type="molecule type" value="Genomic_DNA"/>
</dbReference>
<keyword evidence="1" id="KW-0732">Signal</keyword>
<comment type="caution">
    <text evidence="2">The sequence shown here is derived from an EMBL/GenBank/DDBJ whole genome shotgun (WGS) entry which is preliminary data.</text>
</comment>
<protein>
    <recommendedName>
        <fullName evidence="4">LTXXQ motif family protein</fullName>
    </recommendedName>
</protein>
<sequence length="277" mass="30321">MKRLLFIFLCVASPLIAGPEAWLEAGLLTPEMIASVKPELGLTSDQESKMGVLAKEALAAAEPVEKQVRERERELTRLLRQPTSTAVEAEAALKTLLEAEAEVKHMRLRTLLALRDVLTPEQQEKAVKLTPGRRAKNSNVEARMKEKAQRLKTAVESLGVPPTQAMQERGEAIVALVRGGDYGAADQALDQLTADSGLDQAEKVTAPDFSQFSPGDIDLTVLKQRYTDVEVAAQRVVSIPLVRQLIEGKKALEAAKLAEDAEQVGRILTWAEELLKK</sequence>
<dbReference type="RefSeq" id="WP_345734405.1">
    <property type="nucleotide sequence ID" value="NZ_BAABIA010000001.1"/>
</dbReference>
<organism evidence="2 3">
    <name type="scientific">Prosthecobacter algae</name>
    <dbReference type="NCBI Taxonomy" id="1144682"/>
    <lineage>
        <taxon>Bacteria</taxon>
        <taxon>Pseudomonadati</taxon>
        <taxon>Verrucomicrobiota</taxon>
        <taxon>Verrucomicrobiia</taxon>
        <taxon>Verrucomicrobiales</taxon>
        <taxon>Verrucomicrobiaceae</taxon>
        <taxon>Prosthecobacter</taxon>
    </lineage>
</organism>
<evidence type="ECO:0000256" key="1">
    <source>
        <dbReference type="SAM" id="SignalP"/>
    </source>
</evidence>
<dbReference type="InterPro" id="IPR012899">
    <property type="entry name" value="LTXXQ"/>
</dbReference>
<evidence type="ECO:0000313" key="2">
    <source>
        <dbReference type="EMBL" id="GAA5132595.1"/>
    </source>
</evidence>
<reference evidence="3" key="1">
    <citation type="journal article" date="2019" name="Int. J. Syst. Evol. Microbiol.">
        <title>The Global Catalogue of Microorganisms (GCM) 10K type strain sequencing project: providing services to taxonomists for standard genome sequencing and annotation.</title>
        <authorList>
            <consortium name="The Broad Institute Genomics Platform"/>
            <consortium name="The Broad Institute Genome Sequencing Center for Infectious Disease"/>
            <person name="Wu L."/>
            <person name="Ma J."/>
        </authorList>
    </citation>
    <scope>NUCLEOTIDE SEQUENCE [LARGE SCALE GENOMIC DNA]</scope>
    <source>
        <strain evidence="3">JCM 18053</strain>
    </source>
</reference>
<feature type="signal peptide" evidence="1">
    <location>
        <begin position="1"/>
        <end position="17"/>
    </location>
</feature>
<proteinExistence type="predicted"/>